<protein>
    <recommendedName>
        <fullName evidence="7">Phosphodiesterase</fullName>
        <ecNumber evidence="7">3.1.4.-</ecNumber>
    </recommendedName>
</protein>
<dbReference type="InterPro" id="IPR023088">
    <property type="entry name" value="PDEase"/>
</dbReference>
<dbReference type="Pfam" id="PF00233">
    <property type="entry name" value="PDEase_I"/>
    <property type="match status" value="1"/>
</dbReference>
<dbReference type="Gene3D" id="3.30.450.40">
    <property type="match status" value="2"/>
</dbReference>
<dbReference type="FunFam" id="1.10.1300.10:FF:000009">
    <property type="entry name" value="Phosphodiesterase"/>
    <property type="match status" value="1"/>
</dbReference>
<evidence type="ECO:0000256" key="5">
    <source>
        <dbReference type="PIRSR" id="PIRSR623088-2"/>
    </source>
</evidence>
<comment type="similarity">
    <text evidence="7">Belongs to the cyclic nucleotide phosphodiesterase family.</text>
</comment>
<dbReference type="PRINTS" id="PR00387">
    <property type="entry name" value="PDIESTERASE1"/>
</dbReference>
<proteinExistence type="inferred from homology"/>
<keyword evidence="2 6" id="KW-0479">Metal-binding</keyword>
<evidence type="ECO:0000256" key="7">
    <source>
        <dbReference type="RuleBase" id="RU363067"/>
    </source>
</evidence>
<feature type="binding site" evidence="6">
    <location>
        <position position="414"/>
    </location>
    <ligand>
        <name>Zn(2+)</name>
        <dbReference type="ChEBI" id="CHEBI:29105"/>
        <label>1</label>
    </ligand>
</feature>
<dbReference type="InterPro" id="IPR003607">
    <property type="entry name" value="HD/PDEase_dom"/>
</dbReference>
<dbReference type="GO" id="GO:0004114">
    <property type="term" value="F:3',5'-cyclic-nucleotide phosphodiesterase activity"/>
    <property type="evidence" value="ECO:0007669"/>
    <property type="project" value="InterPro"/>
</dbReference>
<dbReference type="InterPro" id="IPR002073">
    <property type="entry name" value="PDEase_catalytic_dom"/>
</dbReference>
<dbReference type="InterPro" id="IPR023174">
    <property type="entry name" value="PDEase_CS"/>
</dbReference>
<evidence type="ECO:0000313" key="9">
    <source>
        <dbReference type="EMBL" id="NXD28547.1"/>
    </source>
</evidence>
<name>A0A851UF03_9PASS</name>
<keyword evidence="3 7" id="KW-0378">Hydrolase</keyword>
<dbReference type="FunFam" id="3.30.450.40:FF:000007">
    <property type="entry name" value="Phosphodiesterase"/>
    <property type="match status" value="1"/>
</dbReference>
<evidence type="ECO:0000256" key="6">
    <source>
        <dbReference type="PIRSR" id="PIRSR623088-3"/>
    </source>
</evidence>
<dbReference type="PROSITE" id="PS00126">
    <property type="entry name" value="PDEASE_I_1"/>
    <property type="match status" value="1"/>
</dbReference>
<feature type="binding site" evidence="5">
    <location>
        <begin position="410"/>
        <end position="414"/>
    </location>
    <ligand>
        <name>AMP</name>
        <dbReference type="ChEBI" id="CHEBI:456215"/>
    </ligand>
</feature>
<feature type="active site" description="Proton donor" evidence="4">
    <location>
        <position position="410"/>
    </location>
</feature>
<evidence type="ECO:0000256" key="3">
    <source>
        <dbReference type="ARBA" id="ARBA00022801"/>
    </source>
</evidence>
<feature type="non-terminal residue" evidence="9">
    <location>
        <position position="1"/>
    </location>
</feature>
<comment type="cofactor">
    <cofactor evidence="7">
        <name>a divalent metal cation</name>
        <dbReference type="ChEBI" id="CHEBI:60240"/>
    </cofactor>
    <text evidence="7">Binds 2 divalent metal cations per subunit. Site 1 may preferentially bind zinc ions, while site 2 has a preference for magnesium and/or manganese ions.</text>
</comment>
<dbReference type="InterPro" id="IPR003018">
    <property type="entry name" value="GAF"/>
</dbReference>
<feature type="binding site" evidence="5">
    <location>
        <position position="451"/>
    </location>
    <ligand>
        <name>AMP</name>
        <dbReference type="ChEBI" id="CHEBI:456215"/>
    </ligand>
</feature>
<dbReference type="Proteomes" id="UP000623542">
    <property type="component" value="Unassembled WGS sequence"/>
</dbReference>
<evidence type="ECO:0000259" key="8">
    <source>
        <dbReference type="PROSITE" id="PS51845"/>
    </source>
</evidence>
<comment type="caution">
    <text evidence="9">The sequence shown here is derived from an EMBL/GenBank/DDBJ whole genome shotgun (WGS) entry which is preliminary data.</text>
</comment>
<dbReference type="Gene3D" id="1.10.1300.10">
    <property type="entry name" value="3'5'-cyclic nucleotide phosphodiesterase, catalytic domain"/>
    <property type="match status" value="1"/>
</dbReference>
<dbReference type="SMART" id="SM00065">
    <property type="entry name" value="GAF"/>
    <property type="match status" value="2"/>
</dbReference>
<dbReference type="AlphaFoldDB" id="A0A851UF03"/>
<dbReference type="SUPFAM" id="SSF55781">
    <property type="entry name" value="GAF domain-like"/>
    <property type="match status" value="2"/>
</dbReference>
<dbReference type="InterPro" id="IPR029016">
    <property type="entry name" value="GAF-like_dom_sf"/>
</dbReference>
<feature type="binding site" evidence="5">
    <location>
        <position position="613"/>
    </location>
    <ligand>
        <name>AMP</name>
        <dbReference type="ChEBI" id="CHEBI:456215"/>
    </ligand>
</feature>
<accession>A0A851UF03</accession>
<feature type="binding site" evidence="6">
    <location>
        <position position="450"/>
    </location>
    <ligand>
        <name>Zn(2+)</name>
        <dbReference type="ChEBI" id="CHEBI:29105"/>
        <label>1</label>
    </ligand>
</feature>
<evidence type="ECO:0000256" key="2">
    <source>
        <dbReference type="ARBA" id="ARBA00022723"/>
    </source>
</evidence>
<dbReference type="EC" id="3.1.4.-" evidence="7"/>
<evidence type="ECO:0000256" key="4">
    <source>
        <dbReference type="PIRSR" id="PIRSR623088-1"/>
    </source>
</evidence>
<reference evidence="9" key="1">
    <citation type="submission" date="2019-09" db="EMBL/GenBank/DDBJ databases">
        <title>Bird 10,000 Genomes (B10K) Project - Family phase.</title>
        <authorList>
            <person name="Zhang G."/>
        </authorList>
    </citation>
    <scope>NUCLEOTIDE SEQUENCE</scope>
    <source>
        <strain evidence="9">B10K-IZCAS-20218</strain>
        <tissue evidence="9">Blood</tissue>
    </source>
</reference>
<feature type="domain" description="PDEase" evidence="8">
    <location>
        <begin position="332"/>
        <end position="656"/>
    </location>
</feature>
<dbReference type="CDD" id="cd00077">
    <property type="entry name" value="HDc"/>
    <property type="match status" value="1"/>
</dbReference>
<evidence type="ECO:0000313" key="10">
    <source>
        <dbReference type="Proteomes" id="UP000623542"/>
    </source>
</evidence>
<sequence length="675" mass="76804">LKEETKSLCCCLLLVSEDNHQLFCQVVGNRVLDEEISFSLTFGRLGQVVEDKKPITLKDISEEEHKQLSSMLGCEVTSMLCVPVISRATSQVVALACAFNKQSGERCAPASYTDTDEHKIQHCFCYTSTVLTSTLAFQKEQKLKCECQALLQVAKNLFTHLDDVSVLLQEIITEARNLSNAEICSVFLLDRLSHELVAKVFDGGVVDDESYEIRIPADQGIAGHVATTGKILNIKDAYSHPLFYRGVDDSTGFRTRNILCFPIKNESQEVIGVAELVNKINGPWFSKFDEDLATAFSIYCGISIAHVCTEGSSIWSGPGHIVGHWLWLLQVSDDEYTKLLSEGIQPVSTIDPNFASFTYTPRSLPEDNTSMAILSMLQDMNFINNYKMDRQTLTRFCLMVKKGYRDPPYHNWMHAFSVSHFCYLLYKNLELVNYLEDIEIFALFISCMCHDLDHRGTNNSFQVASKSVLAALYSSEGSVMERHHFAQAIAILNSQGCNIFDHFSRKDYQRMLDLMRDIILATDLAHHLRIFKDLQKMAEVGYDPKNKQHRSLLLCLLMTSCDLSDQTKGWKTTRKIAELIYKEFFSQGDLEKAMGNSPLEMMDREKAYIPELQISFMEHIAMPIYKLLQDLFPKAAELYERVASNREQWTKVSHKFTIRGLPSNNSLDFLDEEYD</sequence>
<keyword evidence="1" id="KW-0140">cGMP</keyword>
<dbReference type="SMART" id="SM00471">
    <property type="entry name" value="HDc"/>
    <property type="match status" value="1"/>
</dbReference>
<dbReference type="GO" id="GO:0046872">
    <property type="term" value="F:metal ion binding"/>
    <property type="evidence" value="ECO:0007669"/>
    <property type="project" value="UniProtKB-KW"/>
</dbReference>
<dbReference type="OrthoDB" id="295473at2759"/>
<dbReference type="Pfam" id="PF01590">
    <property type="entry name" value="GAF"/>
    <property type="match status" value="1"/>
</dbReference>
<evidence type="ECO:0000256" key="1">
    <source>
        <dbReference type="ARBA" id="ARBA00022535"/>
    </source>
</evidence>
<feature type="binding site" evidence="5">
    <location>
        <position position="562"/>
    </location>
    <ligand>
        <name>AMP</name>
        <dbReference type="ChEBI" id="CHEBI:456215"/>
    </ligand>
</feature>
<feature type="binding site" evidence="6">
    <location>
        <position position="451"/>
    </location>
    <ligand>
        <name>Zn(2+)</name>
        <dbReference type="ChEBI" id="CHEBI:29105"/>
        <label>2</label>
    </ligand>
</feature>
<dbReference type="EMBL" id="WBNG01000758">
    <property type="protein sequence ID" value="NXD28547.1"/>
    <property type="molecule type" value="Genomic_DNA"/>
</dbReference>
<dbReference type="InterPro" id="IPR036971">
    <property type="entry name" value="PDEase_catalytic_dom_sf"/>
</dbReference>
<feature type="non-terminal residue" evidence="9">
    <location>
        <position position="675"/>
    </location>
</feature>
<dbReference type="PROSITE" id="PS51845">
    <property type="entry name" value="PDEASE_I_2"/>
    <property type="match status" value="1"/>
</dbReference>
<dbReference type="SUPFAM" id="SSF109604">
    <property type="entry name" value="HD-domain/PDEase-like"/>
    <property type="match status" value="1"/>
</dbReference>
<keyword evidence="10" id="KW-1185">Reference proteome</keyword>
<feature type="binding site" evidence="6">
    <location>
        <position position="451"/>
    </location>
    <ligand>
        <name>Zn(2+)</name>
        <dbReference type="ChEBI" id="CHEBI:29105"/>
        <label>1</label>
    </ligand>
</feature>
<feature type="binding site" evidence="6">
    <location>
        <position position="562"/>
    </location>
    <ligand>
        <name>Zn(2+)</name>
        <dbReference type="ChEBI" id="CHEBI:29105"/>
        <label>1</label>
    </ligand>
</feature>
<dbReference type="PANTHER" id="PTHR11347">
    <property type="entry name" value="CYCLIC NUCLEOTIDE PHOSPHODIESTERASE"/>
    <property type="match status" value="1"/>
</dbReference>
<gene>
    <name evidence="9" type="primary">Pde2a</name>
    <name evidence="9" type="ORF">ELAFOR_R08287</name>
</gene>
<organism evidence="9 10">
    <name type="scientific">Elachura formosa</name>
    <name type="common">spotted wren-babbler</name>
    <dbReference type="NCBI Taxonomy" id="1463973"/>
    <lineage>
        <taxon>Eukaryota</taxon>
        <taxon>Metazoa</taxon>
        <taxon>Chordata</taxon>
        <taxon>Craniata</taxon>
        <taxon>Vertebrata</taxon>
        <taxon>Euteleostomi</taxon>
        <taxon>Archelosauria</taxon>
        <taxon>Archosauria</taxon>
        <taxon>Dinosauria</taxon>
        <taxon>Saurischia</taxon>
        <taxon>Theropoda</taxon>
        <taxon>Coelurosauria</taxon>
        <taxon>Aves</taxon>
        <taxon>Neognathae</taxon>
        <taxon>Neoaves</taxon>
        <taxon>Telluraves</taxon>
        <taxon>Australaves</taxon>
        <taxon>Passeriformes</taxon>
        <taxon>Elachuridae</taxon>
        <taxon>Elachura</taxon>
    </lineage>
</organism>
<dbReference type="GO" id="GO:0007165">
    <property type="term" value="P:signal transduction"/>
    <property type="evidence" value="ECO:0007669"/>
    <property type="project" value="InterPro"/>
</dbReference>